<reference evidence="4 5" key="1">
    <citation type="submission" date="2023-09" db="EMBL/GenBank/DDBJ databases">
        <title>Demequina sp. a novel bacteria isolated from Capsicum annuum.</title>
        <authorList>
            <person name="Humaira Z."/>
            <person name="Lee J."/>
            <person name="Cho D."/>
        </authorList>
    </citation>
    <scope>NUCLEOTIDE SEQUENCE [LARGE SCALE GENOMIC DNA]</scope>
    <source>
        <strain evidence="4 5">OYTSA14</strain>
    </source>
</reference>
<dbReference type="Proteomes" id="UP001304125">
    <property type="component" value="Chromosome"/>
</dbReference>
<proteinExistence type="predicted"/>
<dbReference type="PROSITE" id="PS51257">
    <property type="entry name" value="PROKAR_LIPOPROTEIN"/>
    <property type="match status" value="1"/>
</dbReference>
<dbReference type="InterPro" id="IPR016047">
    <property type="entry name" value="M23ase_b-sheet_dom"/>
</dbReference>
<dbReference type="InterPro" id="IPR050570">
    <property type="entry name" value="Cell_wall_metabolism_enzyme"/>
</dbReference>
<organism evidence="4 5">
    <name type="scientific">Demequina capsici</name>
    <dbReference type="NCBI Taxonomy" id="3075620"/>
    <lineage>
        <taxon>Bacteria</taxon>
        <taxon>Bacillati</taxon>
        <taxon>Actinomycetota</taxon>
        <taxon>Actinomycetes</taxon>
        <taxon>Micrococcales</taxon>
        <taxon>Demequinaceae</taxon>
        <taxon>Demequina</taxon>
    </lineage>
</organism>
<protein>
    <submittedName>
        <fullName evidence="4">M23 family metallopeptidase</fullName>
        <ecNumber evidence="4">3.4.-.-</ecNumber>
    </submittedName>
</protein>
<evidence type="ECO:0000313" key="4">
    <source>
        <dbReference type="EMBL" id="WNM23422.1"/>
    </source>
</evidence>
<dbReference type="Pfam" id="PF01551">
    <property type="entry name" value="Peptidase_M23"/>
    <property type="match status" value="1"/>
</dbReference>
<evidence type="ECO:0000313" key="5">
    <source>
        <dbReference type="Proteomes" id="UP001304125"/>
    </source>
</evidence>
<sequence>MTSRLLSPVLALLACAPLLCAAAIPATAPSGAAGAVRADVETPTPLLASPLVRTTVVHGVDLPDDPWLPGHRGVDLATSVGASVRAPADGTVTFSGDVAGRPVVVVTLDSTNLRTTLEPVVATVDRGSRVHTGQEIGVVSDAAVTPSMGHCAPAACLHWGLKRDEEYLDPLDWTVGWGPIRLKPMPADVS</sequence>
<dbReference type="InterPro" id="IPR011055">
    <property type="entry name" value="Dup_hybrid_motif"/>
</dbReference>
<dbReference type="CDD" id="cd12797">
    <property type="entry name" value="M23_peptidase"/>
    <property type="match status" value="1"/>
</dbReference>
<name>A0AA96F3V1_9MICO</name>
<accession>A0AA96F3V1</accession>
<dbReference type="SUPFAM" id="SSF51261">
    <property type="entry name" value="Duplicated hybrid motif"/>
    <property type="match status" value="1"/>
</dbReference>
<evidence type="ECO:0000256" key="1">
    <source>
        <dbReference type="ARBA" id="ARBA00022729"/>
    </source>
</evidence>
<dbReference type="Gene3D" id="2.70.70.10">
    <property type="entry name" value="Glucose Permease (Domain IIA)"/>
    <property type="match status" value="1"/>
</dbReference>
<keyword evidence="1 2" id="KW-0732">Signal</keyword>
<evidence type="ECO:0000259" key="3">
    <source>
        <dbReference type="Pfam" id="PF01551"/>
    </source>
</evidence>
<evidence type="ECO:0000256" key="2">
    <source>
        <dbReference type="SAM" id="SignalP"/>
    </source>
</evidence>
<dbReference type="PANTHER" id="PTHR21666:SF289">
    <property type="entry name" value="L-ALA--D-GLU ENDOPEPTIDASE"/>
    <property type="match status" value="1"/>
</dbReference>
<keyword evidence="5" id="KW-1185">Reference proteome</keyword>
<feature type="signal peptide" evidence="2">
    <location>
        <begin position="1"/>
        <end position="21"/>
    </location>
</feature>
<feature type="chain" id="PRO_5041644509" evidence="2">
    <location>
        <begin position="22"/>
        <end position="190"/>
    </location>
</feature>
<dbReference type="RefSeq" id="WP_313496319.1">
    <property type="nucleotide sequence ID" value="NZ_CP134879.1"/>
</dbReference>
<keyword evidence="4" id="KW-0378">Hydrolase</keyword>
<dbReference type="EC" id="3.4.-.-" evidence="4"/>
<feature type="domain" description="M23ase beta-sheet core" evidence="3">
    <location>
        <begin position="70"/>
        <end position="170"/>
    </location>
</feature>
<dbReference type="EMBL" id="CP134879">
    <property type="protein sequence ID" value="WNM23422.1"/>
    <property type="molecule type" value="Genomic_DNA"/>
</dbReference>
<gene>
    <name evidence="4" type="ORF">RN606_08580</name>
</gene>
<dbReference type="AlphaFoldDB" id="A0AA96F3V1"/>
<dbReference type="PANTHER" id="PTHR21666">
    <property type="entry name" value="PEPTIDASE-RELATED"/>
    <property type="match status" value="1"/>
</dbReference>
<dbReference type="GO" id="GO:0004222">
    <property type="term" value="F:metalloendopeptidase activity"/>
    <property type="evidence" value="ECO:0007669"/>
    <property type="project" value="TreeGrafter"/>
</dbReference>